<feature type="binding site" evidence="7">
    <location>
        <position position="411"/>
    </location>
    <ligand>
        <name>ADP</name>
        <dbReference type="ChEBI" id="CHEBI:456216"/>
    </ligand>
</feature>
<reference evidence="11" key="1">
    <citation type="submission" date="2022-07" db="EMBL/GenBank/DDBJ databases">
        <title>FELIX.</title>
        <authorList>
            <person name="Wan K.H."/>
            <person name="Park S."/>
            <person name="Lawrence Q."/>
            <person name="Eichenberger J.P."/>
            <person name="Booth B.W."/>
            <person name="Piaggio A.J."/>
            <person name="Chandler J.C."/>
            <person name="Franklin A.B."/>
            <person name="Celniker S.E."/>
        </authorList>
    </citation>
    <scope>NUCLEOTIDE SEQUENCE</scope>
    <source>
        <strain evidence="11">QA-1986 374</strain>
    </source>
</reference>
<dbReference type="GO" id="GO:0004370">
    <property type="term" value="F:glycerol kinase activity"/>
    <property type="evidence" value="ECO:0007669"/>
    <property type="project" value="UniProtKB-EC"/>
</dbReference>
<dbReference type="CDD" id="cd07786">
    <property type="entry name" value="FGGY_EcGK_like"/>
    <property type="match status" value="1"/>
</dbReference>
<feature type="binding site" evidence="7">
    <location>
        <position position="245"/>
    </location>
    <ligand>
        <name>glycerol</name>
        <dbReference type="ChEBI" id="CHEBI:17754"/>
    </ligand>
</feature>
<dbReference type="Proteomes" id="UP001059773">
    <property type="component" value="Chromosome"/>
</dbReference>
<evidence type="ECO:0000256" key="1">
    <source>
        <dbReference type="ARBA" id="ARBA00009156"/>
    </source>
</evidence>
<comment type="activity regulation">
    <text evidence="7">Activated by phosphorylation and inhibited by fructose 1,6-bisphosphate (FBP).</text>
</comment>
<name>A0ABY5JRJ4_9BACI</name>
<feature type="binding site" evidence="7">
    <location>
        <position position="411"/>
    </location>
    <ligand>
        <name>ATP</name>
        <dbReference type="ChEBI" id="CHEBI:30616"/>
    </ligand>
</feature>
<evidence type="ECO:0000256" key="8">
    <source>
        <dbReference type="RuleBase" id="RU003733"/>
    </source>
</evidence>
<dbReference type="PIRSF" id="PIRSF000538">
    <property type="entry name" value="GlpK"/>
    <property type="match status" value="1"/>
</dbReference>
<dbReference type="Pfam" id="PF02782">
    <property type="entry name" value="FGGY_C"/>
    <property type="match status" value="1"/>
</dbReference>
<feature type="binding site" evidence="7">
    <location>
        <position position="13"/>
    </location>
    <ligand>
        <name>ADP</name>
        <dbReference type="ChEBI" id="CHEBI:456216"/>
    </ligand>
</feature>
<evidence type="ECO:0000256" key="3">
    <source>
        <dbReference type="ARBA" id="ARBA00022741"/>
    </source>
</evidence>
<feature type="binding site" evidence="7">
    <location>
        <position position="267"/>
    </location>
    <ligand>
        <name>ADP</name>
        <dbReference type="ChEBI" id="CHEBI:456216"/>
    </ligand>
</feature>
<feature type="binding site" evidence="7">
    <location>
        <position position="135"/>
    </location>
    <ligand>
        <name>glycerol</name>
        <dbReference type="ChEBI" id="CHEBI:17754"/>
    </ligand>
</feature>
<feature type="binding site" evidence="7">
    <location>
        <position position="267"/>
    </location>
    <ligand>
        <name>ATP</name>
        <dbReference type="ChEBI" id="CHEBI:30616"/>
    </ligand>
</feature>
<feature type="binding site" evidence="7">
    <location>
        <position position="246"/>
    </location>
    <ligand>
        <name>glycerol</name>
        <dbReference type="ChEBI" id="CHEBI:17754"/>
    </ligand>
</feature>
<feature type="binding site" evidence="7">
    <location>
        <position position="310"/>
    </location>
    <ligand>
        <name>ATP</name>
        <dbReference type="ChEBI" id="CHEBI:30616"/>
    </ligand>
</feature>
<feature type="binding site" evidence="7">
    <location>
        <position position="415"/>
    </location>
    <ligand>
        <name>ADP</name>
        <dbReference type="ChEBI" id="CHEBI:456216"/>
    </ligand>
</feature>
<comment type="function">
    <text evidence="7">Key enzyme in the regulation of glycerol uptake and metabolism. Catalyzes the phosphorylation of glycerol to yield sn-glycerol 3-phosphate.</text>
</comment>
<dbReference type="EC" id="2.7.1.30" evidence="7"/>
<dbReference type="InterPro" id="IPR018484">
    <property type="entry name" value="FGGY_N"/>
</dbReference>
<feature type="binding site" evidence="7">
    <location>
        <position position="13"/>
    </location>
    <ligand>
        <name>ATP</name>
        <dbReference type="ChEBI" id="CHEBI:30616"/>
    </ligand>
</feature>
<dbReference type="EMBL" id="CP101914">
    <property type="protein sequence ID" value="UUI02082.1"/>
    <property type="molecule type" value="Genomic_DNA"/>
</dbReference>
<feature type="binding site" evidence="7">
    <location>
        <position position="84"/>
    </location>
    <ligand>
        <name>glycerol</name>
        <dbReference type="ChEBI" id="CHEBI:17754"/>
    </ligand>
</feature>
<dbReference type="HAMAP" id="MF_00186">
    <property type="entry name" value="Glycerol_kin"/>
    <property type="match status" value="1"/>
</dbReference>
<feature type="binding site" evidence="7">
    <location>
        <position position="245"/>
    </location>
    <ligand>
        <name>sn-glycerol 3-phosphate</name>
        <dbReference type="ChEBI" id="CHEBI:57597"/>
    </ligand>
</feature>
<dbReference type="PANTHER" id="PTHR10196:SF69">
    <property type="entry name" value="GLYCEROL KINASE"/>
    <property type="match status" value="1"/>
</dbReference>
<organism evidence="11 12">
    <name type="scientific">Oceanobacillus jeddahense</name>
    <dbReference type="NCBI Taxonomy" id="1462527"/>
    <lineage>
        <taxon>Bacteria</taxon>
        <taxon>Bacillati</taxon>
        <taxon>Bacillota</taxon>
        <taxon>Bacilli</taxon>
        <taxon>Bacillales</taxon>
        <taxon>Bacillaceae</taxon>
        <taxon>Oceanobacillus</taxon>
    </lineage>
</organism>
<comment type="pathway">
    <text evidence="7">Polyol metabolism; glycerol degradation via glycerol kinase pathway; sn-glycerol 3-phosphate from glycerol: step 1/1.</text>
</comment>
<dbReference type="PROSITE" id="PS00933">
    <property type="entry name" value="FGGY_KINASES_1"/>
    <property type="match status" value="1"/>
</dbReference>
<dbReference type="InterPro" id="IPR043129">
    <property type="entry name" value="ATPase_NBD"/>
</dbReference>
<evidence type="ECO:0000259" key="10">
    <source>
        <dbReference type="Pfam" id="PF02782"/>
    </source>
</evidence>
<evidence type="ECO:0000256" key="2">
    <source>
        <dbReference type="ARBA" id="ARBA00022679"/>
    </source>
</evidence>
<dbReference type="NCBIfam" id="TIGR01311">
    <property type="entry name" value="glycerol_kin"/>
    <property type="match status" value="1"/>
</dbReference>
<dbReference type="InterPro" id="IPR005999">
    <property type="entry name" value="Glycerol_kin"/>
</dbReference>
<feature type="binding site" evidence="7">
    <location>
        <position position="14"/>
    </location>
    <ligand>
        <name>ATP</name>
        <dbReference type="ChEBI" id="CHEBI:30616"/>
    </ligand>
</feature>
<accession>A0ABY5JRJ4</accession>
<feature type="modified residue" description="Phosphohistidine; by HPr" evidence="7">
    <location>
        <position position="231"/>
    </location>
</feature>
<evidence type="ECO:0000256" key="7">
    <source>
        <dbReference type="HAMAP-Rule" id="MF_00186"/>
    </source>
</evidence>
<evidence type="ECO:0000256" key="6">
    <source>
        <dbReference type="ARBA" id="ARBA00022840"/>
    </source>
</evidence>
<keyword evidence="7" id="KW-0597">Phosphoprotein</keyword>
<comment type="subunit">
    <text evidence="7">Homotetramer and homodimer (in equilibrium).</text>
</comment>
<feature type="binding site" evidence="7">
    <location>
        <position position="17"/>
    </location>
    <ligand>
        <name>ADP</name>
        <dbReference type="ChEBI" id="CHEBI:456216"/>
    </ligand>
</feature>
<feature type="binding site" evidence="7">
    <location>
        <position position="314"/>
    </location>
    <ligand>
        <name>ATP</name>
        <dbReference type="ChEBI" id="CHEBI:30616"/>
    </ligand>
</feature>
<gene>
    <name evidence="7 11" type="primary">glpK</name>
    <name evidence="11" type="ORF">NP439_18850</name>
</gene>
<evidence type="ECO:0000313" key="12">
    <source>
        <dbReference type="Proteomes" id="UP001059773"/>
    </source>
</evidence>
<feature type="binding site" evidence="7">
    <location>
        <position position="310"/>
    </location>
    <ligand>
        <name>ADP</name>
        <dbReference type="ChEBI" id="CHEBI:456216"/>
    </ligand>
</feature>
<protein>
    <recommendedName>
        <fullName evidence="7">Glycerol kinase</fullName>
        <ecNumber evidence="7">2.7.1.30</ecNumber>
    </recommendedName>
    <alternativeName>
        <fullName evidence="7">ATP:glycerol 3-phosphotransferase</fullName>
    </alternativeName>
    <alternativeName>
        <fullName evidence="7">Glycerokinase</fullName>
        <shortName evidence="7">GK</shortName>
    </alternativeName>
</protein>
<comment type="similarity">
    <text evidence="1 7 8">Belongs to the FGGY kinase family.</text>
</comment>
<dbReference type="InterPro" id="IPR018483">
    <property type="entry name" value="Carb_kinase_FGGY_CS"/>
</dbReference>
<evidence type="ECO:0000256" key="5">
    <source>
        <dbReference type="ARBA" id="ARBA00022798"/>
    </source>
</evidence>
<feature type="binding site" evidence="7">
    <location>
        <position position="83"/>
    </location>
    <ligand>
        <name>sn-glycerol 3-phosphate</name>
        <dbReference type="ChEBI" id="CHEBI:57597"/>
    </ligand>
</feature>
<dbReference type="RefSeq" id="WP_256707351.1">
    <property type="nucleotide sequence ID" value="NZ_CP101914.1"/>
</dbReference>
<evidence type="ECO:0000313" key="11">
    <source>
        <dbReference type="EMBL" id="UUI02082.1"/>
    </source>
</evidence>
<feature type="domain" description="Carbohydrate kinase FGGY C-terminal" evidence="10">
    <location>
        <begin position="262"/>
        <end position="450"/>
    </location>
</feature>
<dbReference type="Gene3D" id="3.30.420.40">
    <property type="match status" value="2"/>
</dbReference>
<evidence type="ECO:0000259" key="9">
    <source>
        <dbReference type="Pfam" id="PF00370"/>
    </source>
</evidence>
<dbReference type="InterPro" id="IPR000577">
    <property type="entry name" value="Carb_kinase_FGGY"/>
</dbReference>
<keyword evidence="12" id="KW-1185">Reference proteome</keyword>
<feature type="binding site" evidence="7">
    <location>
        <position position="15"/>
    </location>
    <ligand>
        <name>ATP</name>
        <dbReference type="ChEBI" id="CHEBI:30616"/>
    </ligand>
</feature>
<feature type="binding site" evidence="7">
    <location>
        <position position="83"/>
    </location>
    <ligand>
        <name>glycerol</name>
        <dbReference type="ChEBI" id="CHEBI:17754"/>
    </ligand>
</feature>
<keyword evidence="6 7" id="KW-0067">ATP-binding</keyword>
<comment type="catalytic activity">
    <reaction evidence="7">
        <text>glycerol + ATP = sn-glycerol 3-phosphate + ADP + H(+)</text>
        <dbReference type="Rhea" id="RHEA:21644"/>
        <dbReference type="ChEBI" id="CHEBI:15378"/>
        <dbReference type="ChEBI" id="CHEBI:17754"/>
        <dbReference type="ChEBI" id="CHEBI:30616"/>
        <dbReference type="ChEBI" id="CHEBI:57597"/>
        <dbReference type="ChEBI" id="CHEBI:456216"/>
        <dbReference type="EC" id="2.7.1.30"/>
    </reaction>
</comment>
<keyword evidence="5 7" id="KW-0319">Glycerol metabolism</keyword>
<feature type="binding site" evidence="7">
    <location>
        <position position="13"/>
    </location>
    <ligand>
        <name>sn-glycerol 3-phosphate</name>
        <dbReference type="ChEBI" id="CHEBI:57597"/>
    </ligand>
</feature>
<keyword evidence="3 7" id="KW-0547">Nucleotide-binding</keyword>
<feature type="domain" description="Carbohydrate kinase FGGY N-terminal" evidence="9">
    <location>
        <begin position="5"/>
        <end position="252"/>
    </location>
</feature>
<feature type="binding site" evidence="7">
    <location>
        <position position="84"/>
    </location>
    <ligand>
        <name>sn-glycerol 3-phosphate</name>
        <dbReference type="ChEBI" id="CHEBI:57597"/>
    </ligand>
</feature>
<evidence type="ECO:0000256" key="4">
    <source>
        <dbReference type="ARBA" id="ARBA00022777"/>
    </source>
</evidence>
<keyword evidence="4 7" id="KW-0418">Kinase</keyword>
<dbReference type="SUPFAM" id="SSF53067">
    <property type="entry name" value="Actin-like ATPase domain"/>
    <property type="match status" value="2"/>
</dbReference>
<proteinExistence type="inferred from homology"/>
<dbReference type="InterPro" id="IPR018485">
    <property type="entry name" value="FGGY_C"/>
</dbReference>
<dbReference type="Pfam" id="PF00370">
    <property type="entry name" value="FGGY_N"/>
    <property type="match status" value="1"/>
</dbReference>
<feature type="binding site" evidence="7">
    <location>
        <position position="135"/>
    </location>
    <ligand>
        <name>sn-glycerol 3-phosphate</name>
        <dbReference type="ChEBI" id="CHEBI:57597"/>
    </ligand>
</feature>
<dbReference type="NCBIfam" id="NF000756">
    <property type="entry name" value="PRK00047.1"/>
    <property type="match status" value="1"/>
</dbReference>
<dbReference type="PROSITE" id="PS00445">
    <property type="entry name" value="FGGY_KINASES_2"/>
    <property type="match status" value="1"/>
</dbReference>
<comment type="PTM">
    <text evidence="7">The phosphoenolpyruvate-dependent sugar phosphotransferase system (PTS), including enzyme I, and histidine-containing protein (HPr) are required for the phosphorylation, which leads to the activation of the enzyme.</text>
</comment>
<sequence length="499" mass="55482">MKEQYILSIDQGTTSSRAILFNKGGEIVATAQKEFEQHFPKPGWVEHDANEIWTSVLACIAELLNNTNIAANQIAGIGITNQRETAVVWEKDTGRPIYKAVVWQSRQTEDICRDLKQQGYEETVRRKTGLLIDPYFSGTKVKWILDNVEGAREKAEAGELLFGTVDTWLIYKFSGGKTHVTDYSNASRTLMFNIYNLEWDEELLDILEVPKSMLPEVRPSSEVYTNTVSYHFFGEEVPIAGIAGDQQAALFGQACFEKGMAKNTYGTGCFLLMNTGEEPVESKQGLLTTIAWGLDGKVNYALEGSIFVAGSAIQWLRDGLRMIESSPESEAFATSVDTTEGVYMVPAFVGLGTPYWDSDARGAIFGLTRGTKKEHFIRATLESLAYQTKDVMQAMSADSGIDLKTLRVDGGAVKNDLLMQFQGDILEVPVERPVVQETTALGSAYLAGLAVGYWKDQEEIATQWLNEKTFDPKMDKEESARLYSGWQKAVKATRAFKTE</sequence>
<dbReference type="PANTHER" id="PTHR10196">
    <property type="entry name" value="SUGAR KINASE"/>
    <property type="match status" value="1"/>
</dbReference>
<keyword evidence="2 7" id="KW-0808">Transferase</keyword>